<dbReference type="InterPro" id="IPR009057">
    <property type="entry name" value="Homeodomain-like_sf"/>
</dbReference>
<dbReference type="PROSITE" id="PS01081">
    <property type="entry name" value="HTH_TETR_1"/>
    <property type="match status" value="1"/>
</dbReference>
<evidence type="ECO:0000313" key="6">
    <source>
        <dbReference type="EMBL" id="MFF5289831.1"/>
    </source>
</evidence>
<evidence type="ECO:0000256" key="2">
    <source>
        <dbReference type="ARBA" id="ARBA00023125"/>
    </source>
</evidence>
<dbReference type="PRINTS" id="PR00455">
    <property type="entry name" value="HTHTETR"/>
</dbReference>
<dbReference type="NCBIfam" id="TIGR03968">
    <property type="entry name" value="mycofact_TetR"/>
    <property type="match status" value="1"/>
</dbReference>
<protein>
    <submittedName>
        <fullName evidence="6">Mycofactocin system transcriptional regulator</fullName>
    </submittedName>
</protein>
<dbReference type="InterPro" id="IPR001647">
    <property type="entry name" value="HTH_TetR"/>
</dbReference>
<name>A0ABW6WCD4_9ACTN</name>
<dbReference type="InterPro" id="IPR023772">
    <property type="entry name" value="DNA-bd_HTH_TetR-type_CS"/>
</dbReference>
<organism evidence="6 7">
    <name type="scientific">Paractinoplanes globisporus</name>
    <dbReference type="NCBI Taxonomy" id="113565"/>
    <lineage>
        <taxon>Bacteria</taxon>
        <taxon>Bacillati</taxon>
        <taxon>Actinomycetota</taxon>
        <taxon>Actinomycetes</taxon>
        <taxon>Micromonosporales</taxon>
        <taxon>Micromonosporaceae</taxon>
        <taxon>Paractinoplanes</taxon>
    </lineage>
</organism>
<keyword evidence="2 4" id="KW-0238">DNA-binding</keyword>
<dbReference type="EMBL" id="JBIAZU010000002">
    <property type="protein sequence ID" value="MFF5289831.1"/>
    <property type="molecule type" value="Genomic_DNA"/>
</dbReference>
<keyword evidence="7" id="KW-1185">Reference proteome</keyword>
<dbReference type="Gene3D" id="1.10.357.10">
    <property type="entry name" value="Tetracycline Repressor, domain 2"/>
    <property type="match status" value="1"/>
</dbReference>
<dbReference type="PANTHER" id="PTHR30055:SF238">
    <property type="entry name" value="MYCOFACTOCIN BIOSYNTHESIS TRANSCRIPTIONAL REGULATOR MFTR-RELATED"/>
    <property type="match status" value="1"/>
</dbReference>
<evidence type="ECO:0000256" key="4">
    <source>
        <dbReference type="PROSITE-ProRule" id="PRU00335"/>
    </source>
</evidence>
<accession>A0ABW6WCD4</accession>
<dbReference type="PROSITE" id="PS50977">
    <property type="entry name" value="HTH_TETR_2"/>
    <property type="match status" value="1"/>
</dbReference>
<feature type="DNA-binding region" description="H-T-H motif" evidence="4">
    <location>
        <begin position="36"/>
        <end position="55"/>
    </location>
</feature>
<evidence type="ECO:0000256" key="1">
    <source>
        <dbReference type="ARBA" id="ARBA00023015"/>
    </source>
</evidence>
<evidence type="ECO:0000313" key="7">
    <source>
        <dbReference type="Proteomes" id="UP001602245"/>
    </source>
</evidence>
<dbReference type="InterPro" id="IPR050109">
    <property type="entry name" value="HTH-type_TetR-like_transc_reg"/>
</dbReference>
<dbReference type="InterPro" id="IPR023851">
    <property type="entry name" value="Tscrpt_reg_TetR-type"/>
</dbReference>
<reference evidence="6 7" key="1">
    <citation type="submission" date="2024-10" db="EMBL/GenBank/DDBJ databases">
        <title>The Natural Products Discovery Center: Release of the First 8490 Sequenced Strains for Exploring Actinobacteria Biosynthetic Diversity.</title>
        <authorList>
            <person name="Kalkreuter E."/>
            <person name="Kautsar S.A."/>
            <person name="Yang D."/>
            <person name="Bader C.D."/>
            <person name="Teijaro C.N."/>
            <person name="Fluegel L."/>
            <person name="Davis C.M."/>
            <person name="Simpson J.R."/>
            <person name="Lauterbach L."/>
            <person name="Steele A.D."/>
            <person name="Gui C."/>
            <person name="Meng S."/>
            <person name="Li G."/>
            <person name="Viehrig K."/>
            <person name="Ye F."/>
            <person name="Su P."/>
            <person name="Kiefer A.F."/>
            <person name="Nichols A."/>
            <person name="Cepeda A.J."/>
            <person name="Yan W."/>
            <person name="Fan B."/>
            <person name="Jiang Y."/>
            <person name="Adhikari A."/>
            <person name="Zheng C.-J."/>
            <person name="Schuster L."/>
            <person name="Cowan T.M."/>
            <person name="Smanski M.J."/>
            <person name="Chevrette M.G."/>
            <person name="De Carvalho L.P.S."/>
            <person name="Shen B."/>
        </authorList>
    </citation>
    <scope>NUCLEOTIDE SEQUENCE [LARGE SCALE GENOMIC DNA]</scope>
    <source>
        <strain evidence="6 7">NPDC000087</strain>
    </source>
</reference>
<dbReference type="SUPFAM" id="SSF46689">
    <property type="entry name" value="Homeodomain-like"/>
    <property type="match status" value="1"/>
</dbReference>
<comment type="caution">
    <text evidence="6">The sequence shown here is derived from an EMBL/GenBank/DDBJ whole genome shotgun (WGS) entry which is preliminary data.</text>
</comment>
<dbReference type="RefSeq" id="WP_020518105.1">
    <property type="nucleotide sequence ID" value="NZ_JBIAZU010000002.1"/>
</dbReference>
<dbReference type="Proteomes" id="UP001602245">
    <property type="component" value="Unassembled WGS sequence"/>
</dbReference>
<dbReference type="InterPro" id="IPR041347">
    <property type="entry name" value="MftR_C"/>
</dbReference>
<proteinExistence type="predicted"/>
<dbReference type="PANTHER" id="PTHR30055">
    <property type="entry name" value="HTH-TYPE TRANSCRIPTIONAL REGULATOR RUTR"/>
    <property type="match status" value="1"/>
</dbReference>
<gene>
    <name evidence="6" type="primary">mftR</name>
    <name evidence="6" type="ORF">ACFY35_10345</name>
</gene>
<dbReference type="Gene3D" id="1.10.10.60">
    <property type="entry name" value="Homeodomain-like"/>
    <property type="match status" value="1"/>
</dbReference>
<keyword evidence="3" id="KW-0804">Transcription</keyword>
<feature type="domain" description="HTH tetR-type" evidence="5">
    <location>
        <begin position="13"/>
        <end position="73"/>
    </location>
</feature>
<evidence type="ECO:0000259" key="5">
    <source>
        <dbReference type="PROSITE" id="PS50977"/>
    </source>
</evidence>
<sequence>MTDTYARRGRPPGTTRRELEVIALRLFAEQGFDETTVDQIATAAGINKRSFFRYFASKGSVLWSAFDDEVEALRSELAAASPQLPIMEAIRRAVVAVNHYRAEDVPELRMRMNLIGSSPGLYAGAAVHYDAWEGVVAEFVGRRSGQPADSLLPLAVARTTLAACRAAYDRWVARADTALTVYIDAALSALSAGFTDSVLVAEPTPRKALSADD</sequence>
<dbReference type="Pfam" id="PF00440">
    <property type="entry name" value="TetR_N"/>
    <property type="match status" value="1"/>
</dbReference>
<evidence type="ECO:0000256" key="3">
    <source>
        <dbReference type="ARBA" id="ARBA00023163"/>
    </source>
</evidence>
<dbReference type="Pfam" id="PF17754">
    <property type="entry name" value="TetR_C_14"/>
    <property type="match status" value="1"/>
</dbReference>
<keyword evidence="1" id="KW-0805">Transcription regulation</keyword>